<feature type="DNA-binding region" description="H-T-H motif" evidence="4">
    <location>
        <begin position="27"/>
        <end position="47"/>
    </location>
</feature>
<dbReference type="PANTHER" id="PTHR19303">
    <property type="entry name" value="TRANSPOSON"/>
    <property type="match status" value="1"/>
</dbReference>
<dbReference type="InterPro" id="IPR009057">
    <property type="entry name" value="Homeodomain-like_sf"/>
</dbReference>
<evidence type="ECO:0000256" key="1">
    <source>
        <dbReference type="ARBA" id="ARBA00004123"/>
    </source>
</evidence>
<dbReference type="Proteomes" id="UP001627154">
    <property type="component" value="Unassembled WGS sequence"/>
</dbReference>
<evidence type="ECO:0000259" key="6">
    <source>
        <dbReference type="PROSITE" id="PS51253"/>
    </source>
</evidence>
<dbReference type="SMART" id="SM00674">
    <property type="entry name" value="CENPB"/>
    <property type="match status" value="1"/>
</dbReference>
<keyword evidence="2 4" id="KW-0238">DNA-binding</keyword>
<comment type="caution">
    <text evidence="7">The sequence shown here is derived from an EMBL/GenBank/DDBJ whole genome shotgun (WGS) entry which is preliminary data.</text>
</comment>
<reference evidence="7 8" key="1">
    <citation type="journal article" date="2024" name="bioRxiv">
        <title>A reference genome for Trichogramma kaykai: A tiny desert-dwelling parasitoid wasp with competing sex-ratio distorters.</title>
        <authorList>
            <person name="Culotta J."/>
            <person name="Lindsey A.R."/>
        </authorList>
    </citation>
    <scope>NUCLEOTIDE SEQUENCE [LARGE SCALE GENOMIC DNA]</scope>
    <source>
        <strain evidence="7 8">KSX58</strain>
    </source>
</reference>
<sequence length="514" mass="59162">MAPKRKRLTLKEKVDIINIIEEENLSLRQAAKRFDVGKSTISNILQTKNETLKYSEKNGDGKNKRKFLKNEMVIVNNAVFKWLRQVKFKNKPMPGTLIKKKATEIAEKNKFTNFSASDDWLEKFRKRYDISYTSICEESERVDMIVVNDWFSRVKHICNGYAEKDVYNLDETGLFYRALPDETMLLQNKNCNDGKLSKERLTVVLCVNSIGEFENPVIIGRAAHQSCFKNIYIESLGIVWKKNTKSWMTKDTMIQYLTNLNIKMKEEERNILLFMDNAACHPSLILSNVKIVFFPAITTSICQPLEQGMNSIVIEIKITLTYKTNSSVYFPGIIKNFKVLYRKKVLSSILTRISLVSSAHDLSKQLTVLDAIIWIKAALSEIKHETVTKCFNKCGFSTSSDYSSDNLDPNDESKLEELVNSFNPDIHDNYALIDENLVTEKSLIEISDSVQKEANEKEDSETQQQESRIINSLVALEYMNELKNYFLHRNDVSSFQSICNAQMSFENACIKMSK</sequence>
<name>A0ABD2XE17_9HYME</name>
<evidence type="ECO:0000313" key="8">
    <source>
        <dbReference type="Proteomes" id="UP001627154"/>
    </source>
</evidence>
<accession>A0ABD2XE17</accession>
<dbReference type="GO" id="GO:0005634">
    <property type="term" value="C:nucleus"/>
    <property type="evidence" value="ECO:0007669"/>
    <property type="project" value="UniProtKB-SubCell"/>
</dbReference>
<dbReference type="PROSITE" id="PS50960">
    <property type="entry name" value="HTH_PSQ"/>
    <property type="match status" value="1"/>
</dbReference>
<evidence type="ECO:0008006" key="9">
    <source>
        <dbReference type="Google" id="ProtNLM"/>
    </source>
</evidence>
<feature type="domain" description="HTH psq-type" evidence="5">
    <location>
        <begin position="1"/>
        <end position="51"/>
    </location>
</feature>
<dbReference type="Pfam" id="PF04218">
    <property type="entry name" value="CENP-B_N"/>
    <property type="match status" value="1"/>
</dbReference>
<dbReference type="InterPro" id="IPR050863">
    <property type="entry name" value="CenT-Element_Derived"/>
</dbReference>
<dbReference type="SUPFAM" id="SSF46689">
    <property type="entry name" value="Homeodomain-like"/>
    <property type="match status" value="2"/>
</dbReference>
<evidence type="ECO:0000259" key="5">
    <source>
        <dbReference type="PROSITE" id="PS50960"/>
    </source>
</evidence>
<evidence type="ECO:0000256" key="4">
    <source>
        <dbReference type="PROSITE-ProRule" id="PRU00320"/>
    </source>
</evidence>
<protein>
    <recommendedName>
        <fullName evidence="9">HTH CENPB-type domain-containing protein</fullName>
    </recommendedName>
</protein>
<dbReference type="Gene3D" id="1.10.10.60">
    <property type="entry name" value="Homeodomain-like"/>
    <property type="match status" value="2"/>
</dbReference>
<feature type="domain" description="HTH CENPB-type" evidence="6">
    <location>
        <begin position="63"/>
        <end position="134"/>
    </location>
</feature>
<dbReference type="Pfam" id="PF03184">
    <property type="entry name" value="DDE_1"/>
    <property type="match status" value="2"/>
</dbReference>
<dbReference type="PROSITE" id="PS51253">
    <property type="entry name" value="HTH_CENPB"/>
    <property type="match status" value="1"/>
</dbReference>
<comment type="subcellular location">
    <subcellularLocation>
        <location evidence="1 4">Nucleus</location>
    </subcellularLocation>
</comment>
<dbReference type="EMBL" id="JBJJXI010000030">
    <property type="protein sequence ID" value="KAL3403479.1"/>
    <property type="molecule type" value="Genomic_DNA"/>
</dbReference>
<keyword evidence="3 4" id="KW-0539">Nucleus</keyword>
<keyword evidence="8" id="KW-1185">Reference proteome</keyword>
<dbReference type="InterPro" id="IPR007889">
    <property type="entry name" value="HTH_Psq"/>
</dbReference>
<dbReference type="Pfam" id="PF03221">
    <property type="entry name" value="HTH_Tnp_Tc5"/>
    <property type="match status" value="1"/>
</dbReference>
<dbReference type="InterPro" id="IPR006600">
    <property type="entry name" value="HTH_CenpB_DNA-bd_dom"/>
</dbReference>
<dbReference type="GO" id="GO:0003677">
    <property type="term" value="F:DNA binding"/>
    <property type="evidence" value="ECO:0007669"/>
    <property type="project" value="UniProtKB-UniRule"/>
</dbReference>
<dbReference type="InterPro" id="IPR004875">
    <property type="entry name" value="DDE_SF_endonuclease_dom"/>
</dbReference>
<dbReference type="PANTHER" id="PTHR19303:SF73">
    <property type="entry name" value="PROTEIN PDC2"/>
    <property type="match status" value="1"/>
</dbReference>
<proteinExistence type="predicted"/>
<evidence type="ECO:0000256" key="3">
    <source>
        <dbReference type="ARBA" id="ARBA00023242"/>
    </source>
</evidence>
<dbReference type="AlphaFoldDB" id="A0ABD2XE17"/>
<evidence type="ECO:0000313" key="7">
    <source>
        <dbReference type="EMBL" id="KAL3403479.1"/>
    </source>
</evidence>
<organism evidence="7 8">
    <name type="scientific">Trichogramma kaykai</name>
    <dbReference type="NCBI Taxonomy" id="54128"/>
    <lineage>
        <taxon>Eukaryota</taxon>
        <taxon>Metazoa</taxon>
        <taxon>Ecdysozoa</taxon>
        <taxon>Arthropoda</taxon>
        <taxon>Hexapoda</taxon>
        <taxon>Insecta</taxon>
        <taxon>Pterygota</taxon>
        <taxon>Neoptera</taxon>
        <taxon>Endopterygota</taxon>
        <taxon>Hymenoptera</taxon>
        <taxon>Apocrita</taxon>
        <taxon>Proctotrupomorpha</taxon>
        <taxon>Chalcidoidea</taxon>
        <taxon>Trichogrammatidae</taxon>
        <taxon>Trichogramma</taxon>
    </lineage>
</organism>
<gene>
    <name evidence="7" type="ORF">TKK_003753</name>
</gene>
<evidence type="ECO:0000256" key="2">
    <source>
        <dbReference type="ARBA" id="ARBA00023125"/>
    </source>
</evidence>